<keyword evidence="5" id="KW-1185">Reference proteome</keyword>
<dbReference type="AlphaFoldDB" id="A0A564NCN6"/>
<proteinExistence type="predicted"/>
<dbReference type="GO" id="GO:0016747">
    <property type="term" value="F:acyltransferase activity, transferring groups other than amino-acyl groups"/>
    <property type="evidence" value="ECO:0007669"/>
    <property type="project" value="InterPro"/>
</dbReference>
<dbReference type="Gene3D" id="3.40.630.30">
    <property type="match status" value="1"/>
</dbReference>
<evidence type="ECO:0000313" key="2">
    <source>
        <dbReference type="EMBL" id="MDG1641021.1"/>
    </source>
</evidence>
<dbReference type="Pfam" id="PF13508">
    <property type="entry name" value="Acetyltransf_7"/>
    <property type="match status" value="1"/>
</dbReference>
<accession>A0A564NCN6</accession>
<sequence length="181" mass="21050">MLISERVTSPNSAYFPALDALYCRAFPWHEQREADAKLQALHNQNYVLEAWFDDALFIGLSGCWRFADYSYIEHLAIDDTLRSRGYGKQLLAEIVKREPLTILEIDPLTSEIAHKRLRFYEKMGFYANTWSHSHPTYHQGIADHELIVLSYPQPIDEAQYQRFAQDLRQVVMDQVGVVTVL</sequence>
<reference evidence="2" key="2">
    <citation type="submission" date="2023-03" db="EMBL/GenBank/DDBJ databases">
        <title>identification of new KPC variant in Klebsiella huaxiensis from the Hospital Sewage Samples in China.</title>
        <authorList>
            <person name="Wu Y."/>
        </authorList>
    </citation>
    <scope>NUCLEOTIDE SEQUENCE</scope>
    <source>
        <strain evidence="2">ZR-9</strain>
    </source>
</reference>
<dbReference type="Proteomes" id="UP001075001">
    <property type="component" value="Unassembled WGS sequence"/>
</dbReference>
<reference evidence="3 4" key="1">
    <citation type="submission" date="2019-07" db="EMBL/GenBank/DDBJ databases">
        <authorList>
            <person name="Brisse S."/>
            <person name="Rodrigues C."/>
            <person name="Thorpe H."/>
        </authorList>
    </citation>
    <scope>NUCLEOTIDE SEQUENCE [LARGE SCALE GENOMIC DNA]</scope>
    <source>
        <strain evidence="3">SB6422</strain>
    </source>
</reference>
<feature type="domain" description="N-acetyltransferase" evidence="1">
    <location>
        <begin position="5"/>
        <end position="156"/>
    </location>
</feature>
<evidence type="ECO:0000259" key="1">
    <source>
        <dbReference type="PROSITE" id="PS51186"/>
    </source>
</evidence>
<evidence type="ECO:0000313" key="4">
    <source>
        <dbReference type="Proteomes" id="UP000317374"/>
    </source>
</evidence>
<organism evidence="3 4">
    <name type="scientific">Klebsiella huaxiensis</name>
    <dbReference type="NCBI Taxonomy" id="2153354"/>
    <lineage>
        <taxon>Bacteria</taxon>
        <taxon>Pseudomonadati</taxon>
        <taxon>Pseudomonadota</taxon>
        <taxon>Gammaproteobacteria</taxon>
        <taxon>Enterobacterales</taxon>
        <taxon>Enterobacteriaceae</taxon>
        <taxon>Klebsiella/Raoultella group</taxon>
        <taxon>Klebsiella</taxon>
    </lineage>
</organism>
<protein>
    <submittedName>
        <fullName evidence="2">GNAT family N-acetyltransferase</fullName>
    </submittedName>
</protein>
<dbReference type="Proteomes" id="UP000317374">
    <property type="component" value="Unassembled WGS sequence"/>
</dbReference>
<name>A0A564NCN6_9ENTR</name>
<dbReference type="InterPro" id="IPR016181">
    <property type="entry name" value="Acyl_CoA_acyltransferase"/>
</dbReference>
<dbReference type="SUPFAM" id="SSF55729">
    <property type="entry name" value="Acyl-CoA N-acyltransferases (Nat)"/>
    <property type="match status" value="1"/>
</dbReference>
<dbReference type="EMBL" id="CABGGW010000050">
    <property type="protein sequence ID" value="VUT03613.1"/>
    <property type="molecule type" value="Genomic_DNA"/>
</dbReference>
<dbReference type="RefSeq" id="WP_112216707.1">
    <property type="nucleotide sequence ID" value="NZ_CABGGQ010000065.1"/>
</dbReference>
<dbReference type="CDD" id="cd04301">
    <property type="entry name" value="NAT_SF"/>
    <property type="match status" value="1"/>
</dbReference>
<evidence type="ECO:0000313" key="5">
    <source>
        <dbReference type="Proteomes" id="UP001075001"/>
    </source>
</evidence>
<dbReference type="EMBL" id="JAPQEX020000001">
    <property type="protein sequence ID" value="MDG1641021.1"/>
    <property type="molecule type" value="Genomic_DNA"/>
</dbReference>
<dbReference type="OrthoDB" id="9127144at2"/>
<gene>
    <name evidence="2" type="ORF">OXR69_003830</name>
    <name evidence="3" type="ORF">SB6422_03659</name>
</gene>
<evidence type="ECO:0000313" key="3">
    <source>
        <dbReference type="EMBL" id="VUT03613.1"/>
    </source>
</evidence>
<dbReference type="PROSITE" id="PS51186">
    <property type="entry name" value="GNAT"/>
    <property type="match status" value="1"/>
</dbReference>
<dbReference type="InterPro" id="IPR000182">
    <property type="entry name" value="GNAT_dom"/>
</dbReference>